<reference evidence="6" key="2">
    <citation type="submission" date="2016-01" db="EMBL/GenBank/DDBJ databases">
        <title>Complete genome sequence of Agromyces aureus AR33T and comparison with related organisms.</title>
        <authorList>
            <person name="Corretto E."/>
            <person name="Antonielli L."/>
            <person name="Sessitsch A."/>
            <person name="Brader G."/>
        </authorList>
    </citation>
    <scope>NUCLEOTIDE SEQUENCE [LARGE SCALE GENOMIC DNA]</scope>
    <source>
        <strain evidence="6">AR33</strain>
    </source>
</reference>
<accession>A0A191WG15</accession>
<evidence type="ECO:0000313" key="5">
    <source>
        <dbReference type="EMBL" id="ANJ27123.1"/>
    </source>
</evidence>
<evidence type="ECO:0000313" key="6">
    <source>
        <dbReference type="Proteomes" id="UP000078437"/>
    </source>
</evidence>
<evidence type="ECO:0000256" key="2">
    <source>
        <dbReference type="ARBA" id="ARBA00023125"/>
    </source>
</evidence>
<dbReference type="PANTHER" id="PTHR11019">
    <property type="entry name" value="HTH-TYPE TRANSCRIPTIONAL REGULATOR NIMR"/>
    <property type="match status" value="1"/>
</dbReference>
<dbReference type="EMBL" id="CP013979">
    <property type="protein sequence ID" value="ANJ27123.1"/>
    <property type="molecule type" value="Genomic_DNA"/>
</dbReference>
<keyword evidence="6" id="KW-1185">Reference proteome</keyword>
<keyword evidence="3" id="KW-0804">Transcription</keyword>
<evidence type="ECO:0000259" key="4">
    <source>
        <dbReference type="PROSITE" id="PS01124"/>
    </source>
</evidence>
<dbReference type="InterPro" id="IPR009057">
    <property type="entry name" value="Homeodomain-like_sf"/>
</dbReference>
<dbReference type="PROSITE" id="PS01124">
    <property type="entry name" value="HTH_ARAC_FAMILY_2"/>
    <property type="match status" value="1"/>
</dbReference>
<evidence type="ECO:0000256" key="1">
    <source>
        <dbReference type="ARBA" id="ARBA00023015"/>
    </source>
</evidence>
<dbReference type="RefSeq" id="WP_067876682.1">
    <property type="nucleotide sequence ID" value="NZ_CP013979.1"/>
</dbReference>
<name>A0A191WG15_9MICO</name>
<keyword evidence="2" id="KW-0238">DNA-binding</keyword>
<evidence type="ECO:0000256" key="3">
    <source>
        <dbReference type="ARBA" id="ARBA00023163"/>
    </source>
</evidence>
<organism evidence="5 6">
    <name type="scientific">Agromyces aureus</name>
    <dbReference type="NCBI Taxonomy" id="453304"/>
    <lineage>
        <taxon>Bacteria</taxon>
        <taxon>Bacillati</taxon>
        <taxon>Actinomycetota</taxon>
        <taxon>Actinomycetes</taxon>
        <taxon>Micrococcales</taxon>
        <taxon>Microbacteriaceae</taxon>
        <taxon>Agromyces</taxon>
    </lineage>
</organism>
<dbReference type="PROSITE" id="PS00041">
    <property type="entry name" value="HTH_ARAC_FAMILY_1"/>
    <property type="match status" value="1"/>
</dbReference>
<sequence length="91" mass="9731">MNEKTIARAFIAGTGIPFRQWRVQARMHAAAGLLAAGDSVQEVAAQVGYRSVSSFIAAFKERYDVTPARYAAHEVAARGLRSSDPSAIGAH</sequence>
<feature type="domain" description="HTH araC/xylS-type" evidence="4">
    <location>
        <begin position="1"/>
        <end position="73"/>
    </location>
</feature>
<dbReference type="STRING" id="453304.ATC03_10675"/>
<dbReference type="Proteomes" id="UP000078437">
    <property type="component" value="Chromosome"/>
</dbReference>
<dbReference type="InterPro" id="IPR018062">
    <property type="entry name" value="HTH_AraC-typ_CS"/>
</dbReference>
<dbReference type="PANTHER" id="PTHR11019:SF199">
    <property type="entry name" value="HTH-TYPE TRANSCRIPTIONAL REGULATOR NIMR"/>
    <property type="match status" value="1"/>
</dbReference>
<dbReference type="KEGG" id="agy:ATC03_10675"/>
<reference evidence="5 6" key="1">
    <citation type="journal article" date="2016" name="Int. J. Syst. Evol. Microbiol.">
        <title>Agromyces aureus sp. nov., isolated from the rhizosphere of Salix caprea L. grown in a heavy-metal-contaminated soil.</title>
        <authorList>
            <person name="Corretto E."/>
            <person name="Antonielli L."/>
            <person name="Sessitsch A."/>
            <person name="Compant S."/>
            <person name="Gorfer M."/>
            <person name="Kuffner M."/>
            <person name="Brader G."/>
        </authorList>
    </citation>
    <scope>NUCLEOTIDE SEQUENCE [LARGE SCALE GENOMIC DNA]</scope>
    <source>
        <strain evidence="5 6">AR33</strain>
    </source>
</reference>
<dbReference type="GO" id="GO:0003700">
    <property type="term" value="F:DNA-binding transcription factor activity"/>
    <property type="evidence" value="ECO:0007669"/>
    <property type="project" value="InterPro"/>
</dbReference>
<dbReference type="AlphaFoldDB" id="A0A191WG15"/>
<dbReference type="PRINTS" id="PR00032">
    <property type="entry name" value="HTHARAC"/>
</dbReference>
<dbReference type="SMART" id="SM00342">
    <property type="entry name" value="HTH_ARAC"/>
    <property type="match status" value="1"/>
</dbReference>
<dbReference type="Gene3D" id="1.10.10.60">
    <property type="entry name" value="Homeodomain-like"/>
    <property type="match status" value="1"/>
</dbReference>
<gene>
    <name evidence="5" type="ORF">ATC03_10675</name>
</gene>
<dbReference type="SUPFAM" id="SSF46689">
    <property type="entry name" value="Homeodomain-like"/>
    <property type="match status" value="1"/>
</dbReference>
<dbReference type="GO" id="GO:0043565">
    <property type="term" value="F:sequence-specific DNA binding"/>
    <property type="evidence" value="ECO:0007669"/>
    <property type="project" value="InterPro"/>
</dbReference>
<dbReference type="InterPro" id="IPR018060">
    <property type="entry name" value="HTH_AraC"/>
</dbReference>
<dbReference type="InterPro" id="IPR020449">
    <property type="entry name" value="Tscrpt_reg_AraC-type_HTH"/>
</dbReference>
<dbReference type="Pfam" id="PF12833">
    <property type="entry name" value="HTH_18"/>
    <property type="match status" value="1"/>
</dbReference>
<protein>
    <recommendedName>
        <fullName evidence="4">HTH araC/xylS-type domain-containing protein</fullName>
    </recommendedName>
</protein>
<keyword evidence="1" id="KW-0805">Transcription regulation</keyword>
<proteinExistence type="predicted"/>